<dbReference type="GO" id="GO:0016020">
    <property type="term" value="C:membrane"/>
    <property type="evidence" value="ECO:0007669"/>
    <property type="project" value="InterPro"/>
</dbReference>
<dbReference type="Proteomes" id="UP000264589">
    <property type="component" value="Unassembled WGS sequence"/>
</dbReference>
<evidence type="ECO:0000256" key="1">
    <source>
        <dbReference type="ARBA" id="ARBA00010894"/>
    </source>
</evidence>
<keyword evidence="2" id="KW-1133">Transmembrane helix</keyword>
<keyword evidence="4" id="KW-1185">Reference proteome</keyword>
<reference evidence="3 4" key="1">
    <citation type="submission" date="2018-08" db="EMBL/GenBank/DDBJ databases">
        <title>Parvularcula sp. SM1705, isolated from surface water of the South Sea China.</title>
        <authorList>
            <person name="Sun L."/>
        </authorList>
    </citation>
    <scope>NUCLEOTIDE SEQUENCE [LARGE SCALE GENOMIC DNA]</scope>
    <source>
        <strain evidence="3 4">SM1705</strain>
    </source>
</reference>
<dbReference type="InParanoid" id="A0A371RJE2"/>
<name>A0A371RJE2_9PROT</name>
<dbReference type="InterPro" id="IPR003425">
    <property type="entry name" value="CCB3/YggT"/>
</dbReference>
<dbReference type="OrthoDB" id="9814445at2"/>
<comment type="caution">
    <text evidence="3">The sequence shown here is derived from an EMBL/GenBank/DDBJ whole genome shotgun (WGS) entry which is preliminary data.</text>
</comment>
<feature type="transmembrane region" description="Helical" evidence="2">
    <location>
        <begin position="12"/>
        <end position="34"/>
    </location>
</feature>
<keyword evidence="2" id="KW-0812">Transmembrane</keyword>
<feature type="transmembrane region" description="Helical" evidence="2">
    <location>
        <begin position="74"/>
        <end position="93"/>
    </location>
</feature>
<evidence type="ECO:0000313" key="4">
    <source>
        <dbReference type="Proteomes" id="UP000264589"/>
    </source>
</evidence>
<dbReference type="AlphaFoldDB" id="A0A371RJE2"/>
<accession>A0A371RJE2</accession>
<proteinExistence type="inferred from homology"/>
<dbReference type="PANTHER" id="PTHR33219:SF14">
    <property type="entry name" value="PROTEIN COFACTOR ASSEMBLY OF COMPLEX C SUBUNIT B CCB3, CHLOROPLASTIC-RELATED"/>
    <property type="match status" value="1"/>
</dbReference>
<protein>
    <submittedName>
        <fullName evidence="3">YggT family protein</fullName>
    </submittedName>
</protein>
<dbReference type="Pfam" id="PF02325">
    <property type="entry name" value="CCB3_YggT"/>
    <property type="match status" value="1"/>
</dbReference>
<comment type="similarity">
    <text evidence="1">Belongs to the YggT family.</text>
</comment>
<organism evidence="3 4">
    <name type="scientific">Parvularcula marina</name>
    <dbReference type="NCBI Taxonomy" id="2292771"/>
    <lineage>
        <taxon>Bacteria</taxon>
        <taxon>Pseudomonadati</taxon>
        <taxon>Pseudomonadota</taxon>
        <taxon>Alphaproteobacteria</taxon>
        <taxon>Parvularculales</taxon>
        <taxon>Parvularculaceae</taxon>
        <taxon>Parvularcula</taxon>
    </lineage>
</organism>
<dbReference type="PANTHER" id="PTHR33219">
    <property type="entry name" value="YLMG HOMOLOG PROTEIN 2, CHLOROPLASTIC"/>
    <property type="match status" value="1"/>
</dbReference>
<keyword evidence="2" id="KW-0472">Membrane</keyword>
<gene>
    <name evidence="3" type="ORF">DX908_09955</name>
</gene>
<sequence length="100" mass="11358">MVMIHYIVNSLINLYIIVLLVTVVSSWLIAFGIINRHNNIVDAILRFCYAVTEPVLRPIRNIMPNLGGIDLSPIIAFVLIRAIQLGLNNYVFYPAMRQGF</sequence>
<evidence type="ECO:0000256" key="2">
    <source>
        <dbReference type="SAM" id="Phobius"/>
    </source>
</evidence>
<dbReference type="EMBL" id="QUQO01000001">
    <property type="protein sequence ID" value="RFB05559.1"/>
    <property type="molecule type" value="Genomic_DNA"/>
</dbReference>
<evidence type="ECO:0000313" key="3">
    <source>
        <dbReference type="EMBL" id="RFB05559.1"/>
    </source>
</evidence>